<evidence type="ECO:0000259" key="1">
    <source>
        <dbReference type="Pfam" id="PF12697"/>
    </source>
</evidence>
<gene>
    <name evidence="2" type="primary">Bphl</name>
    <name evidence="2" type="ORF">Anas_03308</name>
</gene>
<evidence type="ECO:0000313" key="2">
    <source>
        <dbReference type="EMBL" id="KAB7498289.1"/>
    </source>
</evidence>
<dbReference type="Proteomes" id="UP000326759">
    <property type="component" value="Unassembled WGS sequence"/>
</dbReference>
<dbReference type="GO" id="GO:0017171">
    <property type="term" value="F:serine hydrolase activity"/>
    <property type="evidence" value="ECO:0007669"/>
    <property type="project" value="TreeGrafter"/>
</dbReference>
<accession>A0A5N5SX84</accession>
<comment type="caution">
    <text evidence="2">The sequence shown here is derived from an EMBL/GenBank/DDBJ whole genome shotgun (WGS) entry which is preliminary data.</text>
</comment>
<evidence type="ECO:0000313" key="3">
    <source>
        <dbReference type="Proteomes" id="UP000326759"/>
    </source>
</evidence>
<dbReference type="PANTHER" id="PTHR46331">
    <property type="entry name" value="VALACYCLOVIR HYDROLASE"/>
    <property type="match status" value="1"/>
</dbReference>
<dbReference type="EMBL" id="SEYY01019408">
    <property type="protein sequence ID" value="KAB7498289.1"/>
    <property type="molecule type" value="Genomic_DNA"/>
</dbReference>
<protein>
    <submittedName>
        <fullName evidence="2">Valacyclovir hydrolase</fullName>
    </submittedName>
</protein>
<proteinExistence type="predicted"/>
<dbReference type="OrthoDB" id="19657at2759"/>
<keyword evidence="3" id="KW-1185">Reference proteome</keyword>
<name>A0A5N5SX84_9CRUS</name>
<dbReference type="InterPro" id="IPR029058">
    <property type="entry name" value="AB_hydrolase_fold"/>
</dbReference>
<keyword evidence="2" id="KW-0378">Hydrolase</keyword>
<dbReference type="PANTHER" id="PTHR46331:SF2">
    <property type="entry name" value="VALACYCLOVIR HYDROLASE"/>
    <property type="match status" value="1"/>
</dbReference>
<reference evidence="2 3" key="1">
    <citation type="journal article" date="2019" name="PLoS Biol.">
        <title>Sex chromosomes control vertical transmission of feminizing Wolbachia symbionts in an isopod.</title>
        <authorList>
            <person name="Becking T."/>
            <person name="Chebbi M.A."/>
            <person name="Giraud I."/>
            <person name="Moumen B."/>
            <person name="Laverre T."/>
            <person name="Caubet Y."/>
            <person name="Peccoud J."/>
            <person name="Gilbert C."/>
            <person name="Cordaux R."/>
        </authorList>
    </citation>
    <scope>NUCLEOTIDE SEQUENCE [LARGE SCALE GENOMIC DNA]</scope>
    <source>
        <strain evidence="2">ANa2</strain>
        <tissue evidence="2">Whole body excluding digestive tract and cuticle</tissue>
    </source>
</reference>
<dbReference type="AlphaFoldDB" id="A0A5N5SX84"/>
<sequence length="252" mass="28773">MSKLMIFYINYESSGARGKKVAFCLPGSLGSAKTDFSPQLASLGSKNLEVISWDPPGYGESRPPSRDFSGNFFVRDSQVAANFMKVVLNYNTYSLLGWSDGGITALQMALSYPERVEKLVVWGANAFIDEKDVKLYNNIRDINKWSERMRKPMENLYGMKYFKSKWEEWIDAMTLLSFRDGGYVLKGDLSTISCPTLIIHGKKDPMVGEYHAQYLHENIKGSQLYVMEDGKHNLHLKYVDEFNKLVSDFLHK</sequence>
<dbReference type="Gene3D" id="3.40.50.1820">
    <property type="entry name" value="alpha/beta hydrolase"/>
    <property type="match status" value="1"/>
</dbReference>
<dbReference type="PRINTS" id="PR00111">
    <property type="entry name" value="ABHYDROLASE"/>
</dbReference>
<dbReference type="SUPFAM" id="SSF53474">
    <property type="entry name" value="alpha/beta-Hydrolases"/>
    <property type="match status" value="1"/>
</dbReference>
<organism evidence="2 3">
    <name type="scientific">Armadillidium nasatum</name>
    <dbReference type="NCBI Taxonomy" id="96803"/>
    <lineage>
        <taxon>Eukaryota</taxon>
        <taxon>Metazoa</taxon>
        <taxon>Ecdysozoa</taxon>
        <taxon>Arthropoda</taxon>
        <taxon>Crustacea</taxon>
        <taxon>Multicrustacea</taxon>
        <taxon>Malacostraca</taxon>
        <taxon>Eumalacostraca</taxon>
        <taxon>Peracarida</taxon>
        <taxon>Isopoda</taxon>
        <taxon>Oniscidea</taxon>
        <taxon>Crinocheta</taxon>
        <taxon>Armadillidiidae</taxon>
        <taxon>Armadillidium</taxon>
    </lineage>
</organism>
<feature type="domain" description="AB hydrolase-1" evidence="1">
    <location>
        <begin position="24"/>
        <end position="243"/>
    </location>
</feature>
<dbReference type="InterPro" id="IPR000073">
    <property type="entry name" value="AB_hydrolase_1"/>
</dbReference>
<dbReference type="Pfam" id="PF12697">
    <property type="entry name" value="Abhydrolase_6"/>
    <property type="match status" value="1"/>
</dbReference>